<reference evidence="2" key="1">
    <citation type="submission" date="2018-03" db="EMBL/GenBank/DDBJ databases">
        <authorList>
            <person name="Navarro De La Torre S."/>
        </authorList>
    </citation>
    <scope>NUCLEOTIDE SEQUENCE [LARGE SCALE GENOMIC DNA]</scope>
    <source>
        <strain evidence="2">EAod3</strain>
    </source>
</reference>
<keyword evidence="2" id="KW-1185">Reference proteome</keyword>
<proteinExistence type="predicted"/>
<organism evidence="1 2">
    <name type="scientific">Kushneria phyllosphaerae</name>
    <dbReference type="NCBI Taxonomy" id="2100822"/>
    <lineage>
        <taxon>Bacteria</taxon>
        <taxon>Pseudomonadati</taxon>
        <taxon>Pseudomonadota</taxon>
        <taxon>Gammaproteobacteria</taxon>
        <taxon>Oceanospirillales</taxon>
        <taxon>Halomonadaceae</taxon>
        <taxon>Kushneria</taxon>
    </lineage>
</organism>
<protein>
    <submittedName>
        <fullName evidence="1">Uncharacterized protein</fullName>
    </submittedName>
</protein>
<sequence>MAKWIGVDLDGTLAKSVSTMTGGIGEPVPSMLTKVKDWLQRGQPVRIFTARAGDPKQVRAIRAWLRQHDIDKCGITDRKDLDMIELWDDKARRVEKDTGKVCSGCRPKPSNHSSLDGAVVFTDC</sequence>
<dbReference type="InterPro" id="IPR023214">
    <property type="entry name" value="HAD_sf"/>
</dbReference>
<gene>
    <name evidence="1" type="ORF">KSP9073_03324</name>
</gene>
<evidence type="ECO:0000313" key="2">
    <source>
        <dbReference type="Proteomes" id="UP000244934"/>
    </source>
</evidence>
<evidence type="ECO:0000313" key="1">
    <source>
        <dbReference type="EMBL" id="SPJ35266.1"/>
    </source>
</evidence>
<accession>A0A2R8CQU1</accession>
<name>A0A2R8CQU1_9GAMM</name>
<dbReference type="EMBL" id="ONZI01000005">
    <property type="protein sequence ID" value="SPJ35266.1"/>
    <property type="molecule type" value="Genomic_DNA"/>
</dbReference>
<dbReference type="InterPro" id="IPR036412">
    <property type="entry name" value="HAD-like_sf"/>
</dbReference>
<dbReference type="Proteomes" id="UP000244934">
    <property type="component" value="Unassembled WGS sequence"/>
</dbReference>
<dbReference type="RefSeq" id="WP_207771508.1">
    <property type="nucleotide sequence ID" value="NZ_ONZI01000005.1"/>
</dbReference>
<dbReference type="Gene3D" id="3.40.50.1000">
    <property type="entry name" value="HAD superfamily/HAD-like"/>
    <property type="match status" value="1"/>
</dbReference>
<dbReference type="SUPFAM" id="SSF56784">
    <property type="entry name" value="HAD-like"/>
    <property type="match status" value="1"/>
</dbReference>
<dbReference type="AlphaFoldDB" id="A0A2R8CQU1"/>